<dbReference type="InterPro" id="IPR025381">
    <property type="entry name" value="DUF4296"/>
</dbReference>
<protein>
    <submittedName>
        <fullName evidence="2">DUF4296 domain-containing protein</fullName>
    </submittedName>
</protein>
<comment type="caution">
    <text evidence="2">The sequence shown here is derived from an EMBL/GenBank/DDBJ whole genome shotgun (WGS) entry which is preliminary data.</text>
</comment>
<dbReference type="RefSeq" id="WP_116879223.1">
    <property type="nucleotide sequence ID" value="NZ_QURB01000001.1"/>
</dbReference>
<reference evidence="2 3" key="1">
    <citation type="submission" date="2018-08" db="EMBL/GenBank/DDBJ databases">
        <title>The draft genome squence of Brumimicrobium sp. N62.</title>
        <authorList>
            <person name="Du Z.-J."/>
            <person name="Luo H.-R."/>
        </authorList>
    </citation>
    <scope>NUCLEOTIDE SEQUENCE [LARGE SCALE GENOMIC DNA]</scope>
    <source>
        <strain evidence="2 3">N62</strain>
    </source>
</reference>
<evidence type="ECO:0000313" key="2">
    <source>
        <dbReference type="EMBL" id="RFC55383.1"/>
    </source>
</evidence>
<gene>
    <name evidence="2" type="ORF">DXU93_00145</name>
</gene>
<keyword evidence="3" id="KW-1185">Reference proteome</keyword>
<dbReference type="PROSITE" id="PS51257">
    <property type="entry name" value="PROKAR_LIPOPROTEIN"/>
    <property type="match status" value="1"/>
</dbReference>
<evidence type="ECO:0000259" key="1">
    <source>
        <dbReference type="Pfam" id="PF14129"/>
    </source>
</evidence>
<dbReference type="EMBL" id="QURB01000001">
    <property type="protein sequence ID" value="RFC55383.1"/>
    <property type="molecule type" value="Genomic_DNA"/>
</dbReference>
<dbReference type="OrthoDB" id="1525222at2"/>
<dbReference type="Pfam" id="PF14129">
    <property type="entry name" value="DUF4296"/>
    <property type="match status" value="1"/>
</dbReference>
<dbReference type="Proteomes" id="UP000257127">
    <property type="component" value="Unassembled WGS sequence"/>
</dbReference>
<organism evidence="2 3">
    <name type="scientific">Brumimicrobium aurantiacum</name>
    <dbReference type="NCBI Taxonomy" id="1737063"/>
    <lineage>
        <taxon>Bacteria</taxon>
        <taxon>Pseudomonadati</taxon>
        <taxon>Bacteroidota</taxon>
        <taxon>Flavobacteriia</taxon>
        <taxon>Flavobacteriales</taxon>
        <taxon>Crocinitomicaceae</taxon>
        <taxon>Brumimicrobium</taxon>
    </lineage>
</organism>
<proteinExistence type="predicted"/>
<name>A0A3E1F0W6_9FLAO</name>
<feature type="domain" description="DUF4296" evidence="1">
    <location>
        <begin position="29"/>
        <end position="114"/>
    </location>
</feature>
<accession>A0A3E1F0W6</accession>
<evidence type="ECO:0000313" key="3">
    <source>
        <dbReference type="Proteomes" id="UP000257127"/>
    </source>
</evidence>
<sequence length="115" mass="13513">MSKFILYIGLLISTLLGACSYELKTDEKPVDLIPRDSFTRILNEVMIVESYVKHQQNNVEGYAETLPEAVDSIFKKYKIDSIRYRNSFNYYSTQQEQLIEMYTEIKDSLNHNKDD</sequence>
<dbReference type="AlphaFoldDB" id="A0A3E1F0W6"/>